<dbReference type="EMBL" id="UASJ01000001">
    <property type="protein sequence ID" value="SQB65253.1"/>
    <property type="molecule type" value="Genomic_DNA"/>
</dbReference>
<dbReference type="Pfam" id="PF01557">
    <property type="entry name" value="FAA_hydrolase"/>
    <property type="match status" value="1"/>
</dbReference>
<dbReference type="GO" id="GO:0016853">
    <property type="term" value="F:isomerase activity"/>
    <property type="evidence" value="ECO:0007669"/>
    <property type="project" value="UniProtKB-ARBA"/>
</dbReference>
<dbReference type="AlphaFoldDB" id="A0A2X2YQR6"/>
<feature type="domain" description="Rv2993c-like N-terminal" evidence="3">
    <location>
        <begin position="1"/>
        <end position="56"/>
    </location>
</feature>
<dbReference type="Gene3D" id="2.30.30.370">
    <property type="entry name" value="FAH"/>
    <property type="match status" value="1"/>
</dbReference>
<reference evidence="4 7" key="2">
    <citation type="submission" date="2020-04" db="EMBL/GenBank/DDBJ databases">
        <title>Antimicrobial susceptibility and clonality of vaginal-derived multi-drug resistant Mobiluncus isolates in China.</title>
        <authorList>
            <person name="Zhang X."/>
        </authorList>
    </citation>
    <scope>NUCLEOTIDE SEQUENCE [LARGE SCALE GENOMIC DNA]</scope>
    <source>
        <strain evidence="4 7">19</strain>
    </source>
</reference>
<reference evidence="5 6" key="1">
    <citation type="submission" date="2018-06" db="EMBL/GenBank/DDBJ databases">
        <authorList>
            <consortium name="Pathogen Informatics"/>
            <person name="Doyle S."/>
        </authorList>
    </citation>
    <scope>NUCLEOTIDE SEQUENCE [LARGE SCALE GENOMIC DNA]</scope>
    <source>
        <strain evidence="5 6">NCTC11820</strain>
    </source>
</reference>
<dbReference type="Pfam" id="PF10370">
    <property type="entry name" value="Rv2993c-like_N"/>
    <property type="match status" value="1"/>
</dbReference>
<gene>
    <name evidence="5" type="primary">ycgM</name>
    <name evidence="4" type="ORF">HHJ67_07585</name>
    <name evidence="5" type="ORF">NCTC11820_01413</name>
</gene>
<name>A0A2X2YQR6_9ACTO</name>
<dbReference type="InterPro" id="IPR011234">
    <property type="entry name" value="Fumarylacetoacetase-like_C"/>
</dbReference>
<accession>A0A2X2YQR6</accession>
<evidence type="ECO:0000313" key="7">
    <source>
        <dbReference type="Proteomes" id="UP000553981"/>
    </source>
</evidence>
<dbReference type="OMA" id="NCRKVIC"/>
<dbReference type="GeneID" id="55565309"/>
<evidence type="ECO:0000259" key="2">
    <source>
        <dbReference type="Pfam" id="PF01557"/>
    </source>
</evidence>
<dbReference type="PANTHER" id="PTHR11820">
    <property type="entry name" value="ACYLPYRUVASE"/>
    <property type="match status" value="1"/>
</dbReference>
<evidence type="ECO:0000313" key="4">
    <source>
        <dbReference type="EMBL" id="NMW87606.1"/>
    </source>
</evidence>
<protein>
    <submittedName>
        <fullName evidence="5">2-keto-4-pentenoate hydratase/2-oxohepta-3-ene-1,7-dioic acid hydratase (Catechol pathway)</fullName>
    </submittedName>
    <submittedName>
        <fullName evidence="4">Fumarylacetoacetate hydrolase family protein</fullName>
    </submittedName>
</protein>
<dbReference type="GO" id="GO:0019752">
    <property type="term" value="P:carboxylic acid metabolic process"/>
    <property type="evidence" value="ECO:0007669"/>
    <property type="project" value="UniProtKB-ARBA"/>
</dbReference>
<dbReference type="RefSeq" id="WP_013189193.1">
    <property type="nucleotide sequence ID" value="NZ_CP068112.1"/>
</dbReference>
<dbReference type="FunFam" id="3.90.850.10:FF:000002">
    <property type="entry name" value="2-hydroxyhepta-2,4-diene-1,7-dioate isomerase"/>
    <property type="match status" value="1"/>
</dbReference>
<organism evidence="5 6">
    <name type="scientific">Mobiluncus curtisii</name>
    <dbReference type="NCBI Taxonomy" id="2051"/>
    <lineage>
        <taxon>Bacteria</taxon>
        <taxon>Bacillati</taxon>
        <taxon>Actinomycetota</taxon>
        <taxon>Actinomycetes</taxon>
        <taxon>Actinomycetales</taxon>
        <taxon>Actinomycetaceae</taxon>
        <taxon>Mobiluncus</taxon>
    </lineage>
</organism>
<sequence length="260" mass="28420">MRVIRFDKGDDTYGFGVMEDDSDRITVLAENPLYSPDKITPTGQILQLEDVRLVAPVIPASKVVCVGKNYLEHIREFGSVVPDAPILFIKPNTSVIGPGAPIVLPKWSNHVDHEVELGVVIKHVAKDIDPKHWKDYVFGYTIGNDVSARDAQKADKQWTRAKGFDTACPLGPWITVNPDLDVQNLRIRSEVDGEVRQDDTTANMMHPVGELVTYISQAMTLLPGDVILTGTPAGVGPLTAGCTVTCEIEGLGQLSNPVRR</sequence>
<keyword evidence="4" id="KW-0378">Hydrolase</keyword>
<evidence type="ECO:0000313" key="6">
    <source>
        <dbReference type="Proteomes" id="UP000250245"/>
    </source>
</evidence>
<evidence type="ECO:0000313" key="5">
    <source>
        <dbReference type="EMBL" id="SQB65253.1"/>
    </source>
</evidence>
<dbReference type="Gene3D" id="3.90.850.10">
    <property type="entry name" value="Fumarylacetoacetase-like, C-terminal domain"/>
    <property type="match status" value="1"/>
</dbReference>
<dbReference type="GO" id="GO:0018773">
    <property type="term" value="F:acetylpyruvate hydrolase activity"/>
    <property type="evidence" value="ECO:0007669"/>
    <property type="project" value="TreeGrafter"/>
</dbReference>
<dbReference type="SUPFAM" id="SSF56529">
    <property type="entry name" value="FAH"/>
    <property type="match status" value="1"/>
</dbReference>
<evidence type="ECO:0000256" key="1">
    <source>
        <dbReference type="ARBA" id="ARBA00022723"/>
    </source>
</evidence>
<evidence type="ECO:0000259" key="3">
    <source>
        <dbReference type="Pfam" id="PF10370"/>
    </source>
</evidence>
<dbReference type="InterPro" id="IPR018833">
    <property type="entry name" value="Rv2993c-like_N"/>
</dbReference>
<keyword evidence="1" id="KW-0479">Metal-binding</keyword>
<dbReference type="Proteomes" id="UP000553981">
    <property type="component" value="Unassembled WGS sequence"/>
</dbReference>
<dbReference type="EMBL" id="JABCUI010000003">
    <property type="protein sequence ID" value="NMW87606.1"/>
    <property type="molecule type" value="Genomic_DNA"/>
</dbReference>
<dbReference type="PANTHER" id="PTHR11820:SF7">
    <property type="entry name" value="ACYLPYRUVASE FAHD1, MITOCHONDRIAL"/>
    <property type="match status" value="1"/>
</dbReference>
<dbReference type="Proteomes" id="UP000250245">
    <property type="component" value="Unassembled WGS sequence"/>
</dbReference>
<dbReference type="InterPro" id="IPR036663">
    <property type="entry name" value="Fumarylacetoacetase_C_sf"/>
</dbReference>
<feature type="domain" description="Fumarylacetoacetase-like C-terminal" evidence="2">
    <location>
        <begin position="62"/>
        <end position="259"/>
    </location>
</feature>
<dbReference type="GO" id="GO:0046872">
    <property type="term" value="F:metal ion binding"/>
    <property type="evidence" value="ECO:0007669"/>
    <property type="project" value="UniProtKB-KW"/>
</dbReference>
<proteinExistence type="predicted"/>